<sequence>MEKLTSKHLSLLVFVVSVVSLRTYPSLFVRQGGRDTWIFTIVASVLFFIYVLYLINVCEKTSTLDFNKIVITSLGKAYGNLYLGIFVVTLLLTAIRSAAVEANAIHVSLFVETPIWFALLFFIPAAGYAASKDFDSLIVITIVSTTFVLLSGVILSLLLIKTKRINYLLPILRDVLDVKYIYSTIEQLGAYSSFAIVLPLLAQVQHKEKLKRHILIAVILAIIVAVSTMIGGISTFGHMRFKNILYPRFIQSQQMPYKGFIENGQLFAIFNLVNTWFLKYLISIYCALLVFKDRLRGINKSLIIAILSVVIYIGAYFAAKNTFVLFRLLRIYHYISLVVFFIVPIIIFTIYRLKTSLNKCK</sequence>
<feature type="transmembrane region" description="Helical" evidence="8">
    <location>
        <begin position="137"/>
        <end position="160"/>
    </location>
</feature>
<reference evidence="9" key="1">
    <citation type="submission" date="2021-03" db="EMBL/GenBank/DDBJ databases">
        <title>Taxonomic study of Clostridium polyendosporum from meadow-gley soil under rice.</title>
        <authorList>
            <person name="Kobayashi H."/>
            <person name="Tanizawa Y."/>
            <person name="Yagura M."/>
        </authorList>
    </citation>
    <scope>NUCLEOTIDE SEQUENCE</scope>
    <source>
        <strain evidence="9">JCM 30710</strain>
    </source>
</reference>
<dbReference type="GO" id="GO:0016020">
    <property type="term" value="C:membrane"/>
    <property type="evidence" value="ECO:0007669"/>
    <property type="project" value="UniProtKB-SubCell"/>
</dbReference>
<protein>
    <recommendedName>
        <fullName evidence="11">Spore germination protein (Amino acid permease)</fullName>
    </recommendedName>
</protein>
<name>A0A919S119_9CLOT</name>
<keyword evidence="3" id="KW-0813">Transport</keyword>
<comment type="subcellular location">
    <subcellularLocation>
        <location evidence="1">Membrane</location>
        <topology evidence="1">Multi-pass membrane protein</topology>
    </subcellularLocation>
</comment>
<feature type="transmembrane region" description="Helical" evidence="8">
    <location>
        <begin position="37"/>
        <end position="58"/>
    </location>
</feature>
<dbReference type="RefSeq" id="WP_212904162.1">
    <property type="nucleotide sequence ID" value="NZ_BOPZ01000017.1"/>
</dbReference>
<keyword evidence="4" id="KW-0309">Germination</keyword>
<evidence type="ECO:0000256" key="5">
    <source>
        <dbReference type="ARBA" id="ARBA00022692"/>
    </source>
</evidence>
<keyword evidence="5 8" id="KW-0812">Transmembrane</keyword>
<organism evidence="9 10">
    <name type="scientific">Clostridium polyendosporum</name>
    <dbReference type="NCBI Taxonomy" id="69208"/>
    <lineage>
        <taxon>Bacteria</taxon>
        <taxon>Bacillati</taxon>
        <taxon>Bacillota</taxon>
        <taxon>Clostridia</taxon>
        <taxon>Eubacteriales</taxon>
        <taxon>Clostridiaceae</taxon>
        <taxon>Clostridium</taxon>
    </lineage>
</organism>
<dbReference type="Proteomes" id="UP000679179">
    <property type="component" value="Unassembled WGS sequence"/>
</dbReference>
<dbReference type="GO" id="GO:0009847">
    <property type="term" value="P:spore germination"/>
    <property type="evidence" value="ECO:0007669"/>
    <property type="project" value="InterPro"/>
</dbReference>
<feature type="transmembrane region" description="Helical" evidence="8">
    <location>
        <begin position="214"/>
        <end position="236"/>
    </location>
</feature>
<evidence type="ECO:0000256" key="2">
    <source>
        <dbReference type="ARBA" id="ARBA00007998"/>
    </source>
</evidence>
<evidence type="ECO:0000313" key="9">
    <source>
        <dbReference type="EMBL" id="GIM29464.1"/>
    </source>
</evidence>
<evidence type="ECO:0000256" key="1">
    <source>
        <dbReference type="ARBA" id="ARBA00004141"/>
    </source>
</evidence>
<keyword evidence="10" id="KW-1185">Reference proteome</keyword>
<evidence type="ECO:0008006" key="11">
    <source>
        <dbReference type="Google" id="ProtNLM"/>
    </source>
</evidence>
<dbReference type="EMBL" id="BOPZ01000017">
    <property type="protein sequence ID" value="GIM29464.1"/>
    <property type="molecule type" value="Genomic_DNA"/>
</dbReference>
<evidence type="ECO:0000256" key="4">
    <source>
        <dbReference type="ARBA" id="ARBA00022544"/>
    </source>
</evidence>
<dbReference type="PANTHER" id="PTHR34975">
    <property type="entry name" value="SPORE GERMINATION PROTEIN A2"/>
    <property type="match status" value="1"/>
</dbReference>
<evidence type="ECO:0000256" key="6">
    <source>
        <dbReference type="ARBA" id="ARBA00022989"/>
    </source>
</evidence>
<dbReference type="InterPro" id="IPR004761">
    <property type="entry name" value="Spore_GerAB"/>
</dbReference>
<evidence type="ECO:0000256" key="3">
    <source>
        <dbReference type="ARBA" id="ARBA00022448"/>
    </source>
</evidence>
<evidence type="ECO:0000313" key="10">
    <source>
        <dbReference type="Proteomes" id="UP000679179"/>
    </source>
</evidence>
<evidence type="ECO:0000256" key="8">
    <source>
        <dbReference type="SAM" id="Phobius"/>
    </source>
</evidence>
<dbReference type="AlphaFoldDB" id="A0A919S119"/>
<proteinExistence type="inferred from homology"/>
<keyword evidence="7 8" id="KW-0472">Membrane</keyword>
<feature type="transmembrane region" description="Helical" evidence="8">
    <location>
        <begin position="331"/>
        <end position="351"/>
    </location>
</feature>
<dbReference type="Pfam" id="PF03845">
    <property type="entry name" value="Spore_permease"/>
    <property type="match status" value="1"/>
</dbReference>
<dbReference type="PANTHER" id="PTHR34975:SF2">
    <property type="entry name" value="SPORE GERMINATION PROTEIN A2"/>
    <property type="match status" value="1"/>
</dbReference>
<gene>
    <name evidence="9" type="ORF">CPJCM30710_21300</name>
</gene>
<dbReference type="NCBIfam" id="TIGR00912">
    <property type="entry name" value="2A0309"/>
    <property type="match status" value="1"/>
</dbReference>
<feature type="transmembrane region" description="Helical" evidence="8">
    <location>
        <begin position="105"/>
        <end position="130"/>
    </location>
</feature>
<feature type="transmembrane region" description="Helical" evidence="8">
    <location>
        <begin position="79"/>
        <end position="99"/>
    </location>
</feature>
<feature type="transmembrane region" description="Helical" evidence="8">
    <location>
        <begin position="302"/>
        <end position="319"/>
    </location>
</feature>
<accession>A0A919S119</accession>
<feature type="transmembrane region" description="Helical" evidence="8">
    <location>
        <begin position="266"/>
        <end position="290"/>
    </location>
</feature>
<feature type="transmembrane region" description="Helical" evidence="8">
    <location>
        <begin position="180"/>
        <end position="202"/>
    </location>
</feature>
<evidence type="ECO:0000256" key="7">
    <source>
        <dbReference type="ARBA" id="ARBA00023136"/>
    </source>
</evidence>
<keyword evidence="6 8" id="KW-1133">Transmembrane helix</keyword>
<comment type="similarity">
    <text evidence="2">Belongs to the amino acid-polyamine-organocation (APC) superfamily. Spore germination protein (SGP) (TC 2.A.3.9) family.</text>
</comment>
<comment type="caution">
    <text evidence="9">The sequence shown here is derived from an EMBL/GenBank/DDBJ whole genome shotgun (WGS) entry which is preliminary data.</text>
</comment>